<evidence type="ECO:0000313" key="2">
    <source>
        <dbReference type="Proteomes" id="UP001162992"/>
    </source>
</evidence>
<proteinExistence type="predicted"/>
<sequence length="156" mass="16250">MTRRLAHLLSTALYPRCICGELGTARWRLPLCATLPLFAAPADLVALPLPAAPRCLTYCNLPCWPCDLPATSAFSVLSGGLSACLPVCLCLLLLQVLAASPTSASVASPAIYLQLLAASPAGPANCLLHSSVCSLEGFLADYYSSLLPHQLLAALS</sequence>
<comment type="caution">
    <text evidence="1">The sequence shown here is derived from an EMBL/GenBank/DDBJ whole genome shotgun (WGS) entry which is preliminary data.</text>
</comment>
<organism evidence="1 2">
    <name type="scientific">Diphasiastrum complanatum</name>
    <name type="common">Issler's clubmoss</name>
    <name type="synonym">Lycopodium complanatum</name>
    <dbReference type="NCBI Taxonomy" id="34168"/>
    <lineage>
        <taxon>Eukaryota</taxon>
        <taxon>Viridiplantae</taxon>
        <taxon>Streptophyta</taxon>
        <taxon>Embryophyta</taxon>
        <taxon>Tracheophyta</taxon>
        <taxon>Lycopodiopsida</taxon>
        <taxon>Lycopodiales</taxon>
        <taxon>Lycopodiaceae</taxon>
        <taxon>Lycopodioideae</taxon>
        <taxon>Diphasiastrum</taxon>
    </lineage>
</organism>
<dbReference type="EMBL" id="CM055097">
    <property type="protein sequence ID" value="KAJ7551716.1"/>
    <property type="molecule type" value="Genomic_DNA"/>
</dbReference>
<keyword evidence="2" id="KW-1185">Reference proteome</keyword>
<protein>
    <submittedName>
        <fullName evidence="1">Uncharacterized protein</fullName>
    </submittedName>
</protein>
<accession>A0ACC2DBQ2</accession>
<gene>
    <name evidence="1" type="ORF">O6H91_06G025700</name>
</gene>
<reference evidence="2" key="1">
    <citation type="journal article" date="2024" name="Proc. Natl. Acad. Sci. U.S.A.">
        <title>Extraordinary preservation of gene collinearity over three hundred million years revealed in homosporous lycophytes.</title>
        <authorList>
            <person name="Li C."/>
            <person name="Wickell D."/>
            <person name="Kuo L.Y."/>
            <person name="Chen X."/>
            <person name="Nie B."/>
            <person name="Liao X."/>
            <person name="Peng D."/>
            <person name="Ji J."/>
            <person name="Jenkins J."/>
            <person name="Williams M."/>
            <person name="Shu S."/>
            <person name="Plott C."/>
            <person name="Barry K."/>
            <person name="Rajasekar S."/>
            <person name="Grimwood J."/>
            <person name="Han X."/>
            <person name="Sun S."/>
            <person name="Hou Z."/>
            <person name="He W."/>
            <person name="Dai G."/>
            <person name="Sun C."/>
            <person name="Schmutz J."/>
            <person name="Leebens-Mack J.H."/>
            <person name="Li F.W."/>
            <person name="Wang L."/>
        </authorList>
    </citation>
    <scope>NUCLEOTIDE SEQUENCE [LARGE SCALE GENOMIC DNA]</scope>
    <source>
        <strain evidence="2">cv. PW_Plant_1</strain>
    </source>
</reference>
<dbReference type="Proteomes" id="UP001162992">
    <property type="component" value="Chromosome 6"/>
</dbReference>
<name>A0ACC2DBQ2_DIPCM</name>
<evidence type="ECO:0000313" key="1">
    <source>
        <dbReference type="EMBL" id="KAJ7551716.1"/>
    </source>
</evidence>